<keyword evidence="2" id="KW-0479">Metal-binding</keyword>
<evidence type="ECO:0000256" key="6">
    <source>
        <dbReference type="ARBA" id="ARBA00023125"/>
    </source>
</evidence>
<sequence length="825" mass="95450">MPYICPFCYHQQKERSLCLNCDFDLTSNTFNPFCSKCKVKFTSMEDLKIHYKECRLQDDQQSAGIFGKCKSCNMNFYSEAMFNIHLVELHSKEKEVNDPDEKCTLCSDGIIVNYKCNKCGNNVENISLKQHNQGQKKSDEHIKIWACKNCSEIFTNQSVYEQHIGSEKCQDQLLRCPKCKSKFANKHTKQKHILDNTCGNEKYAKCYFENCNVRCLRRVELNKHIKECHGVDLKYEIKKFPSFNDFDLWKDDFGMSTLTFYSVMARSEYQTNGKHVETITYGCSFDFQNALYIKHKLSNRTNKKRKVRFDFNSSNICPARIQARISEDMVIAKVCAQHNHPHDLEHMKVQKLPKTRRDFLMNAFIMGASVEEVMDLLQEESKQAGIVTKESSLPRRFFKELQRKSLLKYSAGNDMEAVHQFVEDLKTVDGILIYKSGTEVFGVPEELPPDIFMLGIQTQLMLQMLEAYGKVVYIEGLHTPVQYPDYRLINFLVMDEVGNAFPVAYFITNGLSAQHLTILFSSLKPRVGHLNVESLVVQSDQFYEVALSSVLNTKTIFINQWDLSCLDEPRKKVKGNQSFEYAVVVDGEEEEVMSEEQLHLITEQTVIAADDCVKQFHRDLRAKLKRSHSMFILLNELITYFKKRYSAKFNLTLEDNVMPRLLKQMRQRLFEFQVENVTETEGGEANMFDETFEAHHMSVEEGDGTQDSELSTYIQTEESMEDFNGDDDYDEELTDSDIQDNTQDTTTDDKEILREIIATDNANNSGDDSSLHVVQEYQKSIIQLLQDNPIARPLIIRSVLEETKALYEQVQACCNETTSLDWVPH</sequence>
<organism evidence="12 13">
    <name type="scientific">Diaphorina citri</name>
    <name type="common">Asian citrus psyllid</name>
    <dbReference type="NCBI Taxonomy" id="121845"/>
    <lineage>
        <taxon>Eukaryota</taxon>
        <taxon>Metazoa</taxon>
        <taxon>Ecdysozoa</taxon>
        <taxon>Arthropoda</taxon>
        <taxon>Hexapoda</taxon>
        <taxon>Insecta</taxon>
        <taxon>Pterygota</taxon>
        <taxon>Neoptera</taxon>
        <taxon>Paraneoptera</taxon>
        <taxon>Hemiptera</taxon>
        <taxon>Sternorrhyncha</taxon>
        <taxon>Psylloidea</taxon>
        <taxon>Psyllidae</taxon>
        <taxon>Diaphorininae</taxon>
        <taxon>Diaphorina</taxon>
    </lineage>
</organism>
<feature type="compositionally biased region" description="Acidic residues" evidence="10">
    <location>
        <begin position="719"/>
        <end position="738"/>
    </location>
</feature>
<reference evidence="13" key="1">
    <citation type="submission" date="2025-08" db="UniProtKB">
        <authorList>
            <consortium name="RefSeq"/>
        </authorList>
    </citation>
    <scope>IDENTIFICATION</scope>
</reference>
<proteinExistence type="inferred from homology"/>
<dbReference type="SMART" id="SM00355">
    <property type="entry name" value="ZnF_C2H2"/>
    <property type="match status" value="5"/>
</dbReference>
<gene>
    <name evidence="13" type="primary">LOC103521672</name>
</gene>
<dbReference type="InterPro" id="IPR013087">
    <property type="entry name" value="Znf_C2H2_type"/>
</dbReference>
<comment type="similarity">
    <text evidence="8">Belongs to the snail C2H2-type zinc-finger protein family.</text>
</comment>
<dbReference type="GO" id="GO:0008270">
    <property type="term" value="F:zinc ion binding"/>
    <property type="evidence" value="ECO:0007669"/>
    <property type="project" value="UniProtKB-KW"/>
</dbReference>
<keyword evidence="5" id="KW-0862">Zinc</keyword>
<dbReference type="GO" id="GO:0005634">
    <property type="term" value="C:nucleus"/>
    <property type="evidence" value="ECO:0007669"/>
    <property type="project" value="UniProtKB-SubCell"/>
</dbReference>
<evidence type="ECO:0000256" key="1">
    <source>
        <dbReference type="ARBA" id="ARBA00004123"/>
    </source>
</evidence>
<dbReference type="InterPro" id="IPR050527">
    <property type="entry name" value="Snail/Krueppel_Znf"/>
</dbReference>
<dbReference type="GO" id="GO:0000978">
    <property type="term" value="F:RNA polymerase II cis-regulatory region sequence-specific DNA binding"/>
    <property type="evidence" value="ECO:0007669"/>
    <property type="project" value="TreeGrafter"/>
</dbReference>
<keyword evidence="4 9" id="KW-0863">Zinc-finger</keyword>
<name>A0A1S3DND9_DIACI</name>
<dbReference type="RefSeq" id="XP_008485005.1">
    <property type="nucleotide sequence ID" value="XM_008486783.3"/>
</dbReference>
<evidence type="ECO:0000256" key="7">
    <source>
        <dbReference type="ARBA" id="ARBA00023242"/>
    </source>
</evidence>
<keyword evidence="6" id="KW-0238">DNA-binding</keyword>
<dbReference type="GeneID" id="103521672"/>
<dbReference type="PaxDb" id="121845-A0A1S3DND9"/>
<dbReference type="PANTHER" id="PTHR24388">
    <property type="entry name" value="ZINC FINGER PROTEIN"/>
    <property type="match status" value="1"/>
</dbReference>
<evidence type="ECO:0000256" key="3">
    <source>
        <dbReference type="ARBA" id="ARBA00022737"/>
    </source>
</evidence>
<keyword evidence="3" id="KW-0677">Repeat</keyword>
<protein>
    <submittedName>
        <fullName evidence="13">Uncharacterized protein LOC103521672</fullName>
    </submittedName>
</protein>
<evidence type="ECO:0000313" key="12">
    <source>
        <dbReference type="Proteomes" id="UP000079169"/>
    </source>
</evidence>
<evidence type="ECO:0000256" key="9">
    <source>
        <dbReference type="PROSITE-ProRule" id="PRU00042"/>
    </source>
</evidence>
<evidence type="ECO:0000259" key="11">
    <source>
        <dbReference type="PROSITE" id="PS50157"/>
    </source>
</evidence>
<feature type="domain" description="C2H2-type" evidence="11">
    <location>
        <begin position="67"/>
        <end position="95"/>
    </location>
</feature>
<accession>A0A1S3DND9</accession>
<dbReference type="KEGG" id="dci:103521672"/>
<keyword evidence="12" id="KW-1185">Reference proteome</keyword>
<comment type="subcellular location">
    <subcellularLocation>
        <location evidence="1">Nucleus</location>
    </subcellularLocation>
</comment>
<dbReference type="Proteomes" id="UP000079169">
    <property type="component" value="Unplaced"/>
</dbReference>
<evidence type="ECO:0000256" key="10">
    <source>
        <dbReference type="SAM" id="MobiDB-lite"/>
    </source>
</evidence>
<dbReference type="AlphaFoldDB" id="A0A1S3DND9"/>
<evidence type="ECO:0000256" key="8">
    <source>
        <dbReference type="ARBA" id="ARBA00037948"/>
    </source>
</evidence>
<dbReference type="PROSITE" id="PS50157">
    <property type="entry name" value="ZINC_FINGER_C2H2_2"/>
    <property type="match status" value="1"/>
</dbReference>
<dbReference type="GO" id="GO:0000981">
    <property type="term" value="F:DNA-binding transcription factor activity, RNA polymerase II-specific"/>
    <property type="evidence" value="ECO:0007669"/>
    <property type="project" value="TreeGrafter"/>
</dbReference>
<evidence type="ECO:0000313" key="13">
    <source>
        <dbReference type="RefSeq" id="XP_008485005.1"/>
    </source>
</evidence>
<dbReference type="PROSITE" id="PS00028">
    <property type="entry name" value="ZINC_FINGER_C2H2_1"/>
    <property type="match status" value="1"/>
</dbReference>
<feature type="region of interest" description="Disordered" evidence="10">
    <location>
        <begin position="719"/>
        <end position="747"/>
    </location>
</feature>
<dbReference type="PANTHER" id="PTHR24388:SF54">
    <property type="entry name" value="PROTEIN ESCARGOT"/>
    <property type="match status" value="1"/>
</dbReference>
<evidence type="ECO:0000256" key="5">
    <source>
        <dbReference type="ARBA" id="ARBA00022833"/>
    </source>
</evidence>
<keyword evidence="7" id="KW-0539">Nucleus</keyword>
<evidence type="ECO:0000256" key="2">
    <source>
        <dbReference type="ARBA" id="ARBA00022723"/>
    </source>
</evidence>
<evidence type="ECO:0000256" key="4">
    <source>
        <dbReference type="ARBA" id="ARBA00022771"/>
    </source>
</evidence>